<evidence type="ECO:0000313" key="2">
    <source>
        <dbReference type="Proteomes" id="UP000019335"/>
    </source>
</evidence>
<keyword evidence="2" id="KW-1185">Reference proteome</keyword>
<gene>
    <name evidence="1" type="ORF">Naga_102214g1</name>
</gene>
<sequence>MGERRQRVETRSASSPPLDISCIHLQTTREHQGLREAWNSVNPSTAHSIFSLSSPVERLLRSVKITWPFPR</sequence>
<comment type="caution">
    <text evidence="1">The sequence shown here is derived from an EMBL/GenBank/DDBJ whole genome shotgun (WGS) entry which is preliminary data.</text>
</comment>
<protein>
    <submittedName>
        <fullName evidence="1">Uncharacterized protein</fullName>
    </submittedName>
</protein>
<reference evidence="1 2" key="1">
    <citation type="journal article" date="2014" name="Mol. Plant">
        <title>Chromosome Scale Genome Assembly and Transcriptome Profiling of Nannochloropsis gaditana in Nitrogen Depletion.</title>
        <authorList>
            <person name="Corteggiani Carpinelli E."/>
            <person name="Telatin A."/>
            <person name="Vitulo N."/>
            <person name="Forcato C."/>
            <person name="D'Angelo M."/>
            <person name="Schiavon R."/>
            <person name="Vezzi A."/>
            <person name="Giacometti G.M."/>
            <person name="Morosinotto T."/>
            <person name="Valle G."/>
        </authorList>
    </citation>
    <scope>NUCLEOTIDE SEQUENCE [LARGE SCALE GENOMIC DNA]</scope>
    <source>
        <strain evidence="1 2">B-31</strain>
    </source>
</reference>
<proteinExistence type="predicted"/>
<dbReference type="Proteomes" id="UP000019335">
    <property type="component" value="Unassembled WGS sequence"/>
</dbReference>
<dbReference type="EMBL" id="AZIL01003461">
    <property type="protein sequence ID" value="EWM20029.1"/>
    <property type="molecule type" value="Genomic_DNA"/>
</dbReference>
<evidence type="ECO:0000313" key="1">
    <source>
        <dbReference type="EMBL" id="EWM20029.1"/>
    </source>
</evidence>
<name>W7TGG6_9STRA</name>
<accession>W7TGG6</accession>
<organism evidence="1 2">
    <name type="scientific">Nannochloropsis gaditana</name>
    <dbReference type="NCBI Taxonomy" id="72520"/>
    <lineage>
        <taxon>Eukaryota</taxon>
        <taxon>Sar</taxon>
        <taxon>Stramenopiles</taxon>
        <taxon>Ochrophyta</taxon>
        <taxon>Eustigmatophyceae</taxon>
        <taxon>Eustigmatales</taxon>
        <taxon>Monodopsidaceae</taxon>
        <taxon>Nannochloropsis</taxon>
    </lineage>
</organism>
<dbReference type="AlphaFoldDB" id="W7TGG6"/>